<dbReference type="AlphaFoldDB" id="A0A0A2MBP6"/>
<reference evidence="1 2" key="1">
    <citation type="submission" date="2013-09" db="EMBL/GenBank/DDBJ databases">
        <authorList>
            <person name="Zeng Z."/>
            <person name="Chen C."/>
        </authorList>
    </citation>
    <scope>NUCLEOTIDE SEQUENCE [LARGE SCALE GENOMIC DNA]</scope>
    <source>
        <strain evidence="1 2">GH29-5</strain>
    </source>
</reference>
<dbReference type="EMBL" id="JRLW01000012">
    <property type="protein sequence ID" value="KGO89071.1"/>
    <property type="molecule type" value="Genomic_DNA"/>
</dbReference>
<gene>
    <name evidence="1" type="ORF">Q764_09785</name>
</gene>
<dbReference type="RefSeq" id="WP_026980569.1">
    <property type="nucleotide sequence ID" value="NZ_AUCZ01000010.1"/>
</dbReference>
<dbReference type="Proteomes" id="UP000030121">
    <property type="component" value="Unassembled WGS sequence"/>
</dbReference>
<name>A0A0A2MBP6_9FLAO</name>
<organism evidence="1 2">
    <name type="scientific">Flavobacterium suncheonense GH29-5 = DSM 17707</name>
    <dbReference type="NCBI Taxonomy" id="1121899"/>
    <lineage>
        <taxon>Bacteria</taxon>
        <taxon>Pseudomonadati</taxon>
        <taxon>Bacteroidota</taxon>
        <taxon>Flavobacteriia</taxon>
        <taxon>Flavobacteriales</taxon>
        <taxon>Flavobacteriaceae</taxon>
        <taxon>Flavobacterium</taxon>
    </lineage>
</organism>
<accession>A0A0A2MBP6</accession>
<dbReference type="OrthoDB" id="1350910at2"/>
<sequence length="182" mass="20676">MKNKFLIVLFAAVATLTSCKNEKEVSKEENKDVKKYFNVEIEASAAKSDNFAMYFSEDGTTNFKDINAVWAGIKGGPEFQKVTFNLSEEKMPTHIRLDFGLNNDQDSVVIKNVKVDYFGKDFQFKGSEFFKYFIEDKQFNTKIDAAKGTVTILKKDGVYKTPYYYPAQGSIDGIIKITSTKK</sequence>
<protein>
    <recommendedName>
        <fullName evidence="3">Lipoprotein</fullName>
    </recommendedName>
</protein>
<dbReference type="PROSITE" id="PS51257">
    <property type="entry name" value="PROKAR_LIPOPROTEIN"/>
    <property type="match status" value="1"/>
</dbReference>
<evidence type="ECO:0008006" key="3">
    <source>
        <dbReference type="Google" id="ProtNLM"/>
    </source>
</evidence>
<proteinExistence type="predicted"/>
<dbReference type="eggNOG" id="ENOG5033J90">
    <property type="taxonomic scope" value="Bacteria"/>
</dbReference>
<dbReference type="STRING" id="1121899.GCA_000430025_02143"/>
<evidence type="ECO:0000313" key="2">
    <source>
        <dbReference type="Proteomes" id="UP000030121"/>
    </source>
</evidence>
<evidence type="ECO:0000313" key="1">
    <source>
        <dbReference type="EMBL" id="KGO89071.1"/>
    </source>
</evidence>
<comment type="caution">
    <text evidence="1">The sequence shown here is derived from an EMBL/GenBank/DDBJ whole genome shotgun (WGS) entry which is preliminary data.</text>
</comment>
<keyword evidence="2" id="KW-1185">Reference proteome</keyword>